<evidence type="ECO:0008006" key="3">
    <source>
        <dbReference type="Google" id="ProtNLM"/>
    </source>
</evidence>
<dbReference type="AlphaFoldDB" id="A0A6N2UL82"/>
<dbReference type="EMBL" id="CACRSL010000003">
    <property type="protein sequence ID" value="VYT18057.1"/>
    <property type="molecule type" value="Genomic_DNA"/>
</dbReference>
<dbReference type="PROSITE" id="PS51257">
    <property type="entry name" value="PROKAR_LIPOPROTEIN"/>
    <property type="match status" value="1"/>
</dbReference>
<dbReference type="InterPro" id="IPR032479">
    <property type="entry name" value="DUF5058"/>
</dbReference>
<feature type="transmembrane region" description="Helical" evidence="1">
    <location>
        <begin position="12"/>
        <end position="32"/>
    </location>
</feature>
<dbReference type="Pfam" id="PF16481">
    <property type="entry name" value="DUF5058"/>
    <property type="match status" value="1"/>
</dbReference>
<feature type="transmembrane region" description="Helical" evidence="1">
    <location>
        <begin position="190"/>
        <end position="209"/>
    </location>
</feature>
<keyword evidence="1" id="KW-0472">Membrane</keyword>
<reference evidence="2" key="1">
    <citation type="submission" date="2019-11" db="EMBL/GenBank/DDBJ databases">
        <authorList>
            <person name="Feng L."/>
        </authorList>
    </citation>
    <scope>NUCLEOTIDE SEQUENCE</scope>
    <source>
        <strain evidence="2">AundefinedLFYP135</strain>
    </source>
</reference>
<keyword evidence="1" id="KW-0812">Transmembrane</keyword>
<keyword evidence="1" id="KW-1133">Transmembrane helix</keyword>
<feature type="transmembrane region" description="Helical" evidence="1">
    <location>
        <begin position="156"/>
        <end position="178"/>
    </location>
</feature>
<protein>
    <recommendedName>
        <fullName evidence="3">DUF5058 domain-containing protein</fullName>
    </recommendedName>
</protein>
<feature type="transmembrane region" description="Helical" evidence="1">
    <location>
        <begin position="53"/>
        <end position="77"/>
    </location>
</feature>
<gene>
    <name evidence="2" type="ORF">AULFYP135_01985</name>
</gene>
<sequence length="239" mass="25890">MELPYLKTANSLFMWISCIPAVALVFFQAYIFMKRAWKTGPQMGVTKEQMKEAAKSSLVASIGPSIVIVTGMVSLLASVGGPLAWMRLAFIGSVMYELPAADRAATAAGCQLGTSNMTMEAFANCVWIMTVCCLGWILVSALFTDKMEVIRDKVTGGSMDAIVALTAGGGMGGFGYMVAQRFLPFKIDNANMWAALVGFIVMWGINVYMKKNPKAKWAQQFGMTIAMFLGMVAGTFFLL</sequence>
<name>A0A6N2UL82_9FIRM</name>
<feature type="transmembrane region" description="Helical" evidence="1">
    <location>
        <begin position="221"/>
        <end position="238"/>
    </location>
</feature>
<accession>A0A6N2UL82</accession>
<evidence type="ECO:0000256" key="1">
    <source>
        <dbReference type="SAM" id="Phobius"/>
    </source>
</evidence>
<proteinExistence type="predicted"/>
<feature type="transmembrane region" description="Helical" evidence="1">
    <location>
        <begin position="121"/>
        <end position="144"/>
    </location>
</feature>
<organism evidence="2">
    <name type="scientific">uncultured Anaerotruncus sp</name>
    <dbReference type="NCBI Taxonomy" id="905011"/>
    <lineage>
        <taxon>Bacteria</taxon>
        <taxon>Bacillati</taxon>
        <taxon>Bacillota</taxon>
        <taxon>Clostridia</taxon>
        <taxon>Eubacteriales</taxon>
        <taxon>Oscillospiraceae</taxon>
        <taxon>Anaerotruncus</taxon>
        <taxon>environmental samples</taxon>
    </lineage>
</organism>
<evidence type="ECO:0000313" key="2">
    <source>
        <dbReference type="EMBL" id="VYT18057.1"/>
    </source>
</evidence>